<feature type="compositionally biased region" description="Basic and acidic residues" evidence="1">
    <location>
        <begin position="1"/>
        <end position="10"/>
    </location>
</feature>
<organism evidence="2 3">
    <name type="scientific">Hydrocarboniphaga effusa AP103</name>
    <dbReference type="NCBI Taxonomy" id="1172194"/>
    <lineage>
        <taxon>Bacteria</taxon>
        <taxon>Pseudomonadati</taxon>
        <taxon>Pseudomonadota</taxon>
        <taxon>Gammaproteobacteria</taxon>
        <taxon>Nevskiales</taxon>
        <taxon>Nevskiaceae</taxon>
        <taxon>Hydrocarboniphaga</taxon>
    </lineage>
</organism>
<dbReference type="STRING" id="1172194.WQQ_15890"/>
<feature type="region of interest" description="Disordered" evidence="1">
    <location>
        <begin position="1"/>
        <end position="20"/>
    </location>
</feature>
<protein>
    <submittedName>
        <fullName evidence="2">Uncharacterized protein</fullName>
    </submittedName>
</protein>
<evidence type="ECO:0000313" key="3">
    <source>
        <dbReference type="Proteomes" id="UP000003704"/>
    </source>
</evidence>
<sequence>MKLSKAEFKATSRPPMRRLDLDAEPPIDFWPYFESIAPEDFEGRDCGDEVTITYVWEHPDGLYQHVLVNTDDASVFMALVLDIQANAVLGHHLLDLHREAREHKPEA</sequence>
<name>I7ZIB7_9GAMM</name>
<dbReference type="OrthoDB" id="9429503at2"/>
<comment type="caution">
    <text evidence="2">The sequence shown here is derived from an EMBL/GenBank/DDBJ whole genome shotgun (WGS) entry which is preliminary data.</text>
</comment>
<dbReference type="AlphaFoldDB" id="I7ZIB7"/>
<reference evidence="2 3" key="1">
    <citation type="journal article" date="2012" name="J. Bacteriol.">
        <title>Genome Sequence of n-Alkane-Degrading Hydrocarboniphaga effusa Strain AP103T (ATCC BAA-332T).</title>
        <authorList>
            <person name="Chang H.K."/>
            <person name="Zylstra G.J."/>
            <person name="Chae J.C."/>
        </authorList>
    </citation>
    <scope>NUCLEOTIDE SEQUENCE [LARGE SCALE GENOMIC DNA]</scope>
    <source>
        <strain evidence="2 3">AP103</strain>
    </source>
</reference>
<evidence type="ECO:0000256" key="1">
    <source>
        <dbReference type="SAM" id="MobiDB-lite"/>
    </source>
</evidence>
<keyword evidence="3" id="KW-1185">Reference proteome</keyword>
<gene>
    <name evidence="2" type="ORF">WQQ_15890</name>
</gene>
<dbReference type="Proteomes" id="UP000003704">
    <property type="component" value="Unassembled WGS sequence"/>
</dbReference>
<dbReference type="RefSeq" id="WP_007184538.1">
    <property type="nucleotide sequence ID" value="NZ_AKGD01000001.1"/>
</dbReference>
<accession>I7ZIB7</accession>
<evidence type="ECO:0000313" key="2">
    <source>
        <dbReference type="EMBL" id="EIT71452.1"/>
    </source>
</evidence>
<proteinExistence type="predicted"/>
<dbReference type="EMBL" id="AKGD01000001">
    <property type="protein sequence ID" value="EIT71452.1"/>
    <property type="molecule type" value="Genomic_DNA"/>
</dbReference>